<keyword evidence="3" id="KW-0479">Metal-binding</keyword>
<keyword evidence="4 8" id="KW-0378">Hydrolase</keyword>
<dbReference type="Proteomes" id="UP000501600">
    <property type="component" value="Chromosome"/>
</dbReference>
<organism evidence="8 9">
    <name type="scientific">Parasphingorhabdus halotolerans</name>
    <dbReference type="NCBI Taxonomy" id="2725558"/>
    <lineage>
        <taxon>Bacteria</taxon>
        <taxon>Pseudomonadati</taxon>
        <taxon>Pseudomonadota</taxon>
        <taxon>Alphaproteobacteria</taxon>
        <taxon>Sphingomonadales</taxon>
        <taxon>Sphingomonadaceae</taxon>
        <taxon>Parasphingorhabdus</taxon>
    </lineage>
</organism>
<evidence type="ECO:0000256" key="4">
    <source>
        <dbReference type="ARBA" id="ARBA00022801"/>
    </source>
</evidence>
<feature type="signal peptide" evidence="6">
    <location>
        <begin position="1"/>
        <end position="21"/>
    </location>
</feature>
<feature type="chain" id="PRO_5026279203" evidence="6">
    <location>
        <begin position="22"/>
        <end position="462"/>
    </location>
</feature>
<evidence type="ECO:0000256" key="2">
    <source>
        <dbReference type="ARBA" id="ARBA00022670"/>
    </source>
</evidence>
<dbReference type="PROSITE" id="PS00758">
    <property type="entry name" value="ARGE_DAPE_CPG2_1"/>
    <property type="match status" value="1"/>
</dbReference>
<name>A0A6H2DP86_9SPHN</name>
<dbReference type="SUPFAM" id="SSF53187">
    <property type="entry name" value="Zn-dependent exopeptidases"/>
    <property type="match status" value="1"/>
</dbReference>
<evidence type="ECO:0000313" key="9">
    <source>
        <dbReference type="Proteomes" id="UP000501600"/>
    </source>
</evidence>
<evidence type="ECO:0000259" key="7">
    <source>
        <dbReference type="Pfam" id="PF07687"/>
    </source>
</evidence>
<proteinExistence type="inferred from homology"/>
<dbReference type="Pfam" id="PF01546">
    <property type="entry name" value="Peptidase_M20"/>
    <property type="match status" value="1"/>
</dbReference>
<dbReference type="Gene3D" id="3.40.630.10">
    <property type="entry name" value="Zn peptidases"/>
    <property type="match status" value="1"/>
</dbReference>
<dbReference type="AlphaFoldDB" id="A0A6H2DP86"/>
<feature type="domain" description="Peptidase M20 dimerisation" evidence="7">
    <location>
        <begin position="213"/>
        <end position="357"/>
    </location>
</feature>
<dbReference type="Gene3D" id="3.30.70.360">
    <property type="match status" value="1"/>
</dbReference>
<dbReference type="InterPro" id="IPR002933">
    <property type="entry name" value="Peptidase_M20"/>
</dbReference>
<reference evidence="8 9" key="1">
    <citation type="submission" date="2020-04" db="EMBL/GenBank/DDBJ databases">
        <title>Genome sequence for Sphingorhabdus sp. strain M1.</title>
        <authorList>
            <person name="Park S.-J."/>
        </authorList>
    </citation>
    <scope>NUCLEOTIDE SEQUENCE [LARGE SCALE GENOMIC DNA]</scope>
    <source>
        <strain evidence="8 9">JK6</strain>
    </source>
</reference>
<keyword evidence="9" id="KW-1185">Reference proteome</keyword>
<dbReference type="PANTHER" id="PTHR45962">
    <property type="entry name" value="N-FATTY-ACYL-AMINO ACID SYNTHASE/HYDROLASE PM20D1"/>
    <property type="match status" value="1"/>
</dbReference>
<dbReference type="InterPro" id="IPR001261">
    <property type="entry name" value="ArgE/DapE_CS"/>
</dbReference>
<dbReference type="InterPro" id="IPR036264">
    <property type="entry name" value="Bact_exopeptidase_dim_dom"/>
</dbReference>
<dbReference type="Gene3D" id="1.10.150.900">
    <property type="match status" value="1"/>
</dbReference>
<dbReference type="KEGG" id="phao:HF685_10020"/>
<accession>A0A6H2DP86</accession>
<dbReference type="NCBIfam" id="NF006596">
    <property type="entry name" value="PRK09133.1"/>
    <property type="match status" value="1"/>
</dbReference>
<evidence type="ECO:0000256" key="1">
    <source>
        <dbReference type="ARBA" id="ARBA00006247"/>
    </source>
</evidence>
<dbReference type="Pfam" id="PF07687">
    <property type="entry name" value="M20_dimer"/>
    <property type="match status" value="1"/>
</dbReference>
<dbReference type="GO" id="GO:0046872">
    <property type="term" value="F:metal ion binding"/>
    <property type="evidence" value="ECO:0007669"/>
    <property type="project" value="UniProtKB-KW"/>
</dbReference>
<dbReference type="GO" id="GO:0008233">
    <property type="term" value="F:peptidase activity"/>
    <property type="evidence" value="ECO:0007669"/>
    <property type="project" value="UniProtKB-KW"/>
</dbReference>
<dbReference type="InterPro" id="IPR047177">
    <property type="entry name" value="Pept_M20A"/>
</dbReference>
<gene>
    <name evidence="8" type="ORF">HF685_10020</name>
</gene>
<keyword evidence="2" id="KW-0645">Protease</keyword>
<keyword evidence="6" id="KW-0732">Signal</keyword>
<dbReference type="PROSITE" id="PS00759">
    <property type="entry name" value="ARGE_DAPE_CPG2_2"/>
    <property type="match status" value="1"/>
</dbReference>
<dbReference type="EMBL" id="CP051217">
    <property type="protein sequence ID" value="QJB69571.1"/>
    <property type="molecule type" value="Genomic_DNA"/>
</dbReference>
<protein>
    <submittedName>
        <fullName evidence="8">M20/M25/M40 family metallo-hydrolase</fullName>
    </submittedName>
</protein>
<evidence type="ECO:0000256" key="3">
    <source>
        <dbReference type="ARBA" id="ARBA00022723"/>
    </source>
</evidence>
<dbReference type="PANTHER" id="PTHR45962:SF1">
    <property type="entry name" value="N-FATTY-ACYL-AMINO ACID SYNTHASE_HYDROLASE PM20D1"/>
    <property type="match status" value="1"/>
</dbReference>
<dbReference type="GO" id="GO:0006508">
    <property type="term" value="P:proteolysis"/>
    <property type="evidence" value="ECO:0007669"/>
    <property type="project" value="UniProtKB-KW"/>
</dbReference>
<dbReference type="InterPro" id="IPR011650">
    <property type="entry name" value="Peptidase_M20_dimer"/>
</dbReference>
<evidence type="ECO:0000256" key="6">
    <source>
        <dbReference type="SAM" id="SignalP"/>
    </source>
</evidence>
<keyword evidence="5" id="KW-0862">Zinc</keyword>
<dbReference type="RefSeq" id="WP_168819692.1">
    <property type="nucleotide sequence ID" value="NZ_CP051217.1"/>
</dbReference>
<evidence type="ECO:0000256" key="5">
    <source>
        <dbReference type="ARBA" id="ARBA00022833"/>
    </source>
</evidence>
<sequence length="462" mass="50104">MNRLVIGLVTGMLAFSASAGAKELKPSEVEARDLFKQVVEIPTVEGRGEVPRLVKLLSEKFRAEGFDDIIVKPHGETETMILRWKAGGTPIAKPILLMAHMDVVEAKRDDWADDPFIFREKDGYYWGRGSVDNKAGMTAIVMSLIRLKRSGFAPKRDIIVLFTGDEETAGDGSRLAASEWIDLVRAEYALNSDAGGGGFTADGTPLGYGMQTAEKTYRTYTFSVTNKGGHSSKPRPDNAIYELASAITRLEKHRFAPMLNETTRGYFAARAKQEKGALGDAMRRWLADDNDGEAADIVEADPKEVGLTRTRCVATKLAGGHADNALPQLAQATVNCRIFPGVDPVAVKAELEQIAGEGVAVEQSDSFGASTPASPLRADVVGAYTKAIQKRFPDMPIVPSMSTGATDGVFFRGIGIPVYGVSGIWLKIPEDARAHGLDERIPVESFHMNIGVWEDMLRELAG</sequence>
<evidence type="ECO:0000313" key="8">
    <source>
        <dbReference type="EMBL" id="QJB69571.1"/>
    </source>
</evidence>
<comment type="similarity">
    <text evidence="1">Belongs to the peptidase M20A family.</text>
</comment>
<dbReference type="SUPFAM" id="SSF55031">
    <property type="entry name" value="Bacterial exopeptidase dimerisation domain"/>
    <property type="match status" value="1"/>
</dbReference>